<sequence>MSTANQGASRPPTRAWRGSLALAACMLLATSAAHAVRPAGQPGVDWGDPKGQECVDCHMTENPGLYWEWNHSQHGQNGVTCLDCHQAAETDVDAWRHEGTFVSIIVTPKDCSNCHTKEFEEMDGSHHAKGGQILGSLDNLLGEVVGGPAAVNAGCKQCHGGTLEFVDKGRDKGRPLPGSWPNTGIGRINPDGSLGSCTACHGRHRFSKAQARTPDTCGKCHVGPDHPQIEVYNESKHGIIYRAKVDEMNLESDKWVAGVDYSAAPTCATCHMSASPSEPSTHNVGERISWTLRPPISTKLNLVKLEDGNEFDVPEGQPVPAVGDQAKGSTVIEVLTWKDRRSNMEGVCYSCHELSVIEGHYKQFDDVVELYNEKFARPIAAVMGKLKEGGYITPAPFDDKIEWTWWEIWHHEGRRARHGAAMMGPDYTWWHGIYEVAQHTYFKWIPELKDVVSKKDGNDAVAVALLEAHFKPIEGHDWFFNGMSKDQIDKVRKGFEARYGKGSLK</sequence>
<feature type="domain" description="Cytochrome c-552/4" evidence="3">
    <location>
        <begin position="50"/>
        <end position="85"/>
    </location>
</feature>
<evidence type="ECO:0000259" key="3">
    <source>
        <dbReference type="Pfam" id="PF13435"/>
    </source>
</evidence>
<dbReference type="PANTHER" id="PTHR35038">
    <property type="entry name" value="DISSIMILATORY SULFITE REDUCTASE SIRA"/>
    <property type="match status" value="1"/>
</dbReference>
<proteinExistence type="predicted"/>
<dbReference type="OrthoDB" id="9814800at2"/>
<dbReference type="Pfam" id="PF13435">
    <property type="entry name" value="Cytochrome_C554"/>
    <property type="match status" value="1"/>
</dbReference>
<evidence type="ECO:0000256" key="2">
    <source>
        <dbReference type="SAM" id="SignalP"/>
    </source>
</evidence>
<feature type="signal peptide" evidence="2">
    <location>
        <begin position="1"/>
        <end position="35"/>
    </location>
</feature>
<evidence type="ECO:0000313" key="5">
    <source>
        <dbReference type="Proteomes" id="UP000322981"/>
    </source>
</evidence>
<dbReference type="InterPro" id="IPR023155">
    <property type="entry name" value="Cyt_c-552/4"/>
</dbReference>
<feature type="chain" id="PRO_5024360031" evidence="2">
    <location>
        <begin position="36"/>
        <end position="505"/>
    </location>
</feature>
<dbReference type="InterPro" id="IPR051829">
    <property type="entry name" value="Multiheme_Cytochr_ET"/>
</dbReference>
<dbReference type="AlphaFoldDB" id="A0A5M8FR42"/>
<evidence type="ECO:0000313" key="4">
    <source>
        <dbReference type="EMBL" id="KAA6185821.1"/>
    </source>
</evidence>
<dbReference type="RefSeq" id="WP_150091965.1">
    <property type="nucleotide sequence ID" value="NZ_VWXX01000007.1"/>
</dbReference>
<dbReference type="EMBL" id="VWXX01000007">
    <property type="protein sequence ID" value="KAA6185821.1"/>
    <property type="molecule type" value="Genomic_DNA"/>
</dbReference>
<dbReference type="SUPFAM" id="SSF48695">
    <property type="entry name" value="Multiheme cytochromes"/>
    <property type="match status" value="1"/>
</dbReference>
<keyword evidence="5" id="KW-1185">Reference proteome</keyword>
<protein>
    <submittedName>
        <fullName evidence="4">Cytochrome C552</fullName>
    </submittedName>
</protein>
<organism evidence="4 5">
    <name type="scientific">Thiohalocapsa marina</name>
    <dbReference type="NCBI Taxonomy" id="424902"/>
    <lineage>
        <taxon>Bacteria</taxon>
        <taxon>Pseudomonadati</taxon>
        <taxon>Pseudomonadota</taxon>
        <taxon>Gammaproteobacteria</taxon>
        <taxon>Chromatiales</taxon>
        <taxon>Chromatiaceae</taxon>
        <taxon>Thiohalocapsa</taxon>
    </lineage>
</organism>
<accession>A0A5M8FR42</accession>
<reference evidence="4 5" key="1">
    <citation type="submission" date="2019-09" db="EMBL/GenBank/DDBJ databases">
        <title>Whole-genome sequence of the purple sulfur bacterium Thiohalocapsa marina DSM 19078.</title>
        <authorList>
            <person name="Kyndt J.A."/>
            <person name="Meyer T.E."/>
        </authorList>
    </citation>
    <scope>NUCLEOTIDE SEQUENCE [LARGE SCALE GENOMIC DNA]</scope>
    <source>
        <strain evidence="4 5">DSM 19078</strain>
    </source>
</reference>
<dbReference type="Gene3D" id="1.10.780.10">
    <property type="entry name" value="Hydroxylamine Oxidoreductase, Chain A, domain 1"/>
    <property type="match status" value="1"/>
</dbReference>
<dbReference type="Gene3D" id="1.20.850.10">
    <property type="entry name" value="Hydroxylamine Oxidoreductase, Chain A, domain 2"/>
    <property type="match status" value="1"/>
</dbReference>
<keyword evidence="1 2" id="KW-0732">Signal</keyword>
<dbReference type="Pfam" id="PF13447">
    <property type="entry name" value="Multi-haem_cyto"/>
    <property type="match status" value="1"/>
</dbReference>
<evidence type="ECO:0000256" key="1">
    <source>
        <dbReference type="ARBA" id="ARBA00022729"/>
    </source>
</evidence>
<comment type="caution">
    <text evidence="4">The sequence shown here is derived from an EMBL/GenBank/DDBJ whole genome shotgun (WGS) entry which is preliminary data.</text>
</comment>
<name>A0A5M8FR42_9GAMM</name>
<dbReference type="Proteomes" id="UP000322981">
    <property type="component" value="Unassembled WGS sequence"/>
</dbReference>
<gene>
    <name evidence="4" type="ORF">F2Q65_07415</name>
</gene>
<dbReference type="InterPro" id="IPR036280">
    <property type="entry name" value="Multihaem_cyt_sf"/>
</dbReference>